<dbReference type="NCBIfam" id="NF033788">
    <property type="entry name" value="HTH_metalloreg"/>
    <property type="match status" value="1"/>
</dbReference>
<keyword evidence="1" id="KW-0805">Transcription regulation</keyword>
<protein>
    <submittedName>
        <fullName evidence="6">Metalloregulator ArsR/SmtB family transcription factor</fullName>
    </submittedName>
</protein>
<evidence type="ECO:0000259" key="5">
    <source>
        <dbReference type="PROSITE" id="PS50987"/>
    </source>
</evidence>
<proteinExistence type="predicted"/>
<dbReference type="CDD" id="cd00090">
    <property type="entry name" value="HTH_ARSR"/>
    <property type="match status" value="1"/>
</dbReference>
<reference evidence="6 7" key="1">
    <citation type="submission" date="2020-09" db="EMBL/GenBank/DDBJ databases">
        <title>Investigation of environmental microbe.</title>
        <authorList>
            <person name="Ou Y."/>
            <person name="Kang Q."/>
        </authorList>
    </citation>
    <scope>NUCLEOTIDE SEQUENCE [LARGE SCALE GENOMIC DNA]</scope>
    <source>
        <strain evidence="6 7">KJZ-9</strain>
    </source>
</reference>
<dbReference type="InterPro" id="IPR036388">
    <property type="entry name" value="WH-like_DNA-bd_sf"/>
</dbReference>
<feature type="region of interest" description="Disordered" evidence="4">
    <location>
        <begin position="100"/>
        <end position="342"/>
    </location>
</feature>
<name>A0A7H2BMN9_9MICC</name>
<evidence type="ECO:0000256" key="3">
    <source>
        <dbReference type="ARBA" id="ARBA00023163"/>
    </source>
</evidence>
<dbReference type="Proteomes" id="UP000516421">
    <property type="component" value="Chromosome"/>
</dbReference>
<keyword evidence="3" id="KW-0804">Transcription</keyword>
<keyword evidence="2" id="KW-0238">DNA-binding</keyword>
<dbReference type="InterPro" id="IPR001845">
    <property type="entry name" value="HTH_ArsR_DNA-bd_dom"/>
</dbReference>
<dbReference type="InterPro" id="IPR051081">
    <property type="entry name" value="HTH_MetalResp_TranReg"/>
</dbReference>
<sequence>MHSPSGIYVIIVLMIDDVFAVIADPTRRQILRTLSSGQRAVGDLVDELEVSQPTVSKHLKVLRTAGLVETQAAGQKRYYSLTPAPLAKVSLWIESLSSADEQTNASPESVEQIPESPLSVAQTASVEKTAEDTGTDLAEDSEPTAEAEVPENREEPQQAEPSERSQFDMGAEGGPYVSHQPRHSSAAISFSPLKPFVPQPFTPLKPSEKTSQEALPGKTVSEEVPKSSQSAEPGVHPEPEAETPRETNLSLTPQEDTAGMEQKDSELEEVEAPAASALDADEHGSDGLEEEPHVAESSPESSPHIQELPGLPTAAEQDSSRREEEHRGLFATLSRWGRRRSR</sequence>
<accession>A0A7H2BMN9</accession>
<evidence type="ECO:0000256" key="2">
    <source>
        <dbReference type="ARBA" id="ARBA00023125"/>
    </source>
</evidence>
<dbReference type="PANTHER" id="PTHR33154:SF33">
    <property type="entry name" value="TRANSCRIPTIONAL REPRESSOR SDPR"/>
    <property type="match status" value="1"/>
</dbReference>
<feature type="compositionally biased region" description="Basic and acidic residues" evidence="4">
    <location>
        <begin position="235"/>
        <end position="245"/>
    </location>
</feature>
<dbReference type="AlphaFoldDB" id="A0A7H2BMN9"/>
<dbReference type="InterPro" id="IPR036390">
    <property type="entry name" value="WH_DNA-bd_sf"/>
</dbReference>
<dbReference type="KEGG" id="rama:IDM48_02615"/>
<feature type="domain" description="HTH arsR-type" evidence="5">
    <location>
        <begin position="7"/>
        <end position="104"/>
    </location>
</feature>
<dbReference type="InterPro" id="IPR011991">
    <property type="entry name" value="ArsR-like_HTH"/>
</dbReference>
<feature type="compositionally biased region" description="Basic and acidic residues" evidence="4">
    <location>
        <begin position="150"/>
        <end position="166"/>
    </location>
</feature>
<dbReference type="Gene3D" id="1.10.10.10">
    <property type="entry name" value="Winged helix-like DNA-binding domain superfamily/Winged helix DNA-binding domain"/>
    <property type="match status" value="1"/>
</dbReference>
<dbReference type="EMBL" id="CP061538">
    <property type="protein sequence ID" value="QNV40935.1"/>
    <property type="molecule type" value="Genomic_DNA"/>
</dbReference>
<dbReference type="GO" id="GO:0003677">
    <property type="term" value="F:DNA binding"/>
    <property type="evidence" value="ECO:0007669"/>
    <property type="project" value="UniProtKB-KW"/>
</dbReference>
<feature type="compositionally biased region" description="Basic and acidic residues" evidence="4">
    <location>
        <begin position="318"/>
        <end position="328"/>
    </location>
</feature>
<dbReference type="Pfam" id="PF01022">
    <property type="entry name" value="HTH_5"/>
    <property type="match status" value="1"/>
</dbReference>
<keyword evidence="7" id="KW-1185">Reference proteome</keyword>
<dbReference type="GO" id="GO:0003700">
    <property type="term" value="F:DNA-binding transcription factor activity"/>
    <property type="evidence" value="ECO:0007669"/>
    <property type="project" value="InterPro"/>
</dbReference>
<dbReference type="PRINTS" id="PR00778">
    <property type="entry name" value="HTHARSR"/>
</dbReference>
<feature type="compositionally biased region" description="Polar residues" evidence="4">
    <location>
        <begin position="246"/>
        <end position="255"/>
    </location>
</feature>
<feature type="compositionally biased region" description="Basic and acidic residues" evidence="4">
    <location>
        <begin position="280"/>
        <end position="294"/>
    </location>
</feature>
<evidence type="ECO:0000256" key="4">
    <source>
        <dbReference type="SAM" id="MobiDB-lite"/>
    </source>
</evidence>
<dbReference type="SUPFAM" id="SSF46785">
    <property type="entry name" value="Winged helix' DNA-binding domain"/>
    <property type="match status" value="1"/>
</dbReference>
<evidence type="ECO:0000313" key="7">
    <source>
        <dbReference type="Proteomes" id="UP000516421"/>
    </source>
</evidence>
<dbReference type="SMART" id="SM00418">
    <property type="entry name" value="HTH_ARSR"/>
    <property type="match status" value="1"/>
</dbReference>
<evidence type="ECO:0000313" key="6">
    <source>
        <dbReference type="EMBL" id="QNV40935.1"/>
    </source>
</evidence>
<dbReference type="PROSITE" id="PS50987">
    <property type="entry name" value="HTH_ARSR_2"/>
    <property type="match status" value="1"/>
</dbReference>
<gene>
    <name evidence="6" type="ORF">IDM48_02615</name>
</gene>
<organism evidence="6 7">
    <name type="scientific">Rothia amarae</name>
    <dbReference type="NCBI Taxonomy" id="169480"/>
    <lineage>
        <taxon>Bacteria</taxon>
        <taxon>Bacillati</taxon>
        <taxon>Actinomycetota</taxon>
        <taxon>Actinomycetes</taxon>
        <taxon>Micrococcales</taxon>
        <taxon>Micrococcaceae</taxon>
        <taxon>Rothia</taxon>
    </lineage>
</organism>
<evidence type="ECO:0000256" key="1">
    <source>
        <dbReference type="ARBA" id="ARBA00023015"/>
    </source>
</evidence>
<feature type="compositionally biased region" description="Acidic residues" evidence="4">
    <location>
        <begin position="133"/>
        <end position="149"/>
    </location>
</feature>
<dbReference type="PANTHER" id="PTHR33154">
    <property type="entry name" value="TRANSCRIPTIONAL REGULATOR, ARSR FAMILY"/>
    <property type="match status" value="1"/>
</dbReference>
<feature type="compositionally biased region" description="Polar residues" evidence="4">
    <location>
        <begin position="100"/>
        <end position="109"/>
    </location>
</feature>